<dbReference type="EMBL" id="JAMBPX010000001">
    <property type="protein sequence ID" value="MDG0857901.1"/>
    <property type="molecule type" value="Genomic_DNA"/>
</dbReference>
<feature type="transmembrane region" description="Helical" evidence="1">
    <location>
        <begin position="12"/>
        <end position="36"/>
    </location>
</feature>
<evidence type="ECO:0000313" key="3">
    <source>
        <dbReference type="Proteomes" id="UP001152302"/>
    </source>
</evidence>
<dbReference type="RefSeq" id="WP_277580362.1">
    <property type="nucleotide sequence ID" value="NZ_JAMBPV010000001.1"/>
</dbReference>
<name>A0A9X4L7C8_9STAP</name>
<dbReference type="Pfam" id="PF10002">
    <property type="entry name" value="DUF2243"/>
    <property type="match status" value="1"/>
</dbReference>
<dbReference type="AlphaFoldDB" id="A0A9X4L7C8"/>
<organism evidence="2 3">
    <name type="scientific">Staphylococcus equorum</name>
    <dbReference type="NCBI Taxonomy" id="246432"/>
    <lineage>
        <taxon>Bacteria</taxon>
        <taxon>Bacillati</taxon>
        <taxon>Bacillota</taxon>
        <taxon>Bacilli</taxon>
        <taxon>Bacillales</taxon>
        <taxon>Staphylococcaceae</taxon>
        <taxon>Staphylococcus</taxon>
    </lineage>
</organism>
<feature type="transmembrane region" description="Helical" evidence="1">
    <location>
        <begin position="56"/>
        <end position="75"/>
    </location>
</feature>
<feature type="transmembrane region" description="Helical" evidence="1">
    <location>
        <begin position="87"/>
        <end position="105"/>
    </location>
</feature>
<dbReference type="Proteomes" id="UP001152302">
    <property type="component" value="Unassembled WGS sequence"/>
</dbReference>
<feature type="transmembrane region" description="Helical" evidence="1">
    <location>
        <begin position="125"/>
        <end position="143"/>
    </location>
</feature>
<keyword evidence="1" id="KW-1133">Transmembrane helix</keyword>
<keyword evidence="1" id="KW-0472">Membrane</keyword>
<evidence type="ECO:0000313" key="2">
    <source>
        <dbReference type="EMBL" id="MDG0857901.1"/>
    </source>
</evidence>
<gene>
    <name evidence="2" type="ORF">M4L21_01070</name>
</gene>
<accession>A0A9X4L7C8</accession>
<proteinExistence type="predicted"/>
<protein>
    <submittedName>
        <fullName evidence="2">DUF2243 domain-containing protein</fullName>
    </submittedName>
</protein>
<evidence type="ECO:0000256" key="1">
    <source>
        <dbReference type="SAM" id="Phobius"/>
    </source>
</evidence>
<dbReference type="InterPro" id="IPR018719">
    <property type="entry name" value="DUF2243_membrane"/>
</dbReference>
<comment type="caution">
    <text evidence="2">The sequence shown here is derived from an EMBL/GenBank/DDBJ whole genome shotgun (WGS) entry which is preliminary data.</text>
</comment>
<sequence>MKNKRILHSKRNLGSGFLFGLGLVAFFDEVVFHQLLAWHHFYDKSTVAAGLFSDGLFHAFSWFATIAAMFLVADLRRRNAFWMKRWISGMLLGVGFFQLYDGLVQHKLLGLHQIRYDVYILPYDIVWNLTAVIILIIGTILFMQTQKNKHVIEGGT</sequence>
<keyword evidence="1" id="KW-0812">Transmembrane</keyword>
<reference evidence="2" key="1">
    <citation type="submission" date="2022-05" db="EMBL/GenBank/DDBJ databases">
        <title>Comparative genomics of Staphylococcus equorum isolates.</title>
        <authorList>
            <person name="Luelf R.H."/>
        </authorList>
    </citation>
    <scope>NUCLEOTIDE SEQUENCE</scope>
    <source>
        <strain evidence="2">TMW 2.2343</strain>
    </source>
</reference>